<sequence>MLNNFFQNKNSYFTLLAGLILPSLLLPIKYSSIVLILLVLITFFNLKKKNYIRGTLKTLMIPFILYYISIVICFIVDIDYGILNFDFLLRNLVVLIVPFYVFTSNFSRQEINTILKTSTFLISIFGLILILFWSFGYLNYFNKQEFTRNEWIKSDIKQLSGNNDSIFKFQISDNMSFRRIGSLPSLEEEDSIVRELTVRVSDYKHEIWVYFRNFNNSQSQGAWFNLKTGEIGKVQKGVTVESFKLKNGFFKFVLKDKPDKNLTREWFHFSIVDNNGGNKWKYKELENRGYVELLNPKFYSSSGEDFLKKKPITNYKITKFSFIENYAHGTYIGLVFTFSLLFLIFRKMFNKWVRLIFILLNVFVILGLASKAVMLCWIILLPIFSFRVLLRYKWLSLSIVIVISLYLFNTKNYMIARFTDMYQTLLINDQQNLGDLENLSTSQRLDIYKEYLILVKQKWLNGYGNINGKAEVKTLFNHDFNAHNQFIQSFFNSGVLGFTLFIFFCLSPVLLIKENSKCKDELSLFLIMILFNFLFESLLYRQWGLILVSFSYALYFQIYKSKFRWYL</sequence>
<feature type="domain" description="O-antigen ligase-related" evidence="6">
    <location>
        <begin position="358"/>
        <end position="502"/>
    </location>
</feature>
<name>A0A8J6Q1S1_9FLAO</name>
<evidence type="ECO:0000256" key="3">
    <source>
        <dbReference type="ARBA" id="ARBA00022989"/>
    </source>
</evidence>
<organism evidence="7 8">
    <name type="scientific">Aestuariibaculum sediminum</name>
    <dbReference type="NCBI Taxonomy" id="2770637"/>
    <lineage>
        <taxon>Bacteria</taxon>
        <taxon>Pseudomonadati</taxon>
        <taxon>Bacteroidota</taxon>
        <taxon>Flavobacteriia</taxon>
        <taxon>Flavobacteriales</taxon>
        <taxon>Flavobacteriaceae</taxon>
    </lineage>
</organism>
<feature type="transmembrane region" description="Helical" evidence="5">
    <location>
        <begin position="392"/>
        <end position="408"/>
    </location>
</feature>
<reference evidence="7 8" key="1">
    <citation type="submission" date="2020-09" db="EMBL/GenBank/DDBJ databases">
        <title>TT11 complete genome.</title>
        <authorList>
            <person name="Wu Z."/>
        </authorList>
    </citation>
    <scope>NUCLEOTIDE SEQUENCE [LARGE SCALE GENOMIC DNA]</scope>
    <source>
        <strain evidence="7 8">TT11</strain>
    </source>
</reference>
<feature type="transmembrane region" description="Helical" evidence="5">
    <location>
        <begin position="326"/>
        <end position="345"/>
    </location>
</feature>
<comment type="caution">
    <text evidence="7">The sequence shown here is derived from an EMBL/GenBank/DDBJ whole genome shotgun (WGS) entry which is preliminary data.</text>
</comment>
<comment type="subcellular location">
    <subcellularLocation>
        <location evidence="1">Membrane</location>
        <topology evidence="1">Multi-pass membrane protein</topology>
    </subcellularLocation>
</comment>
<feature type="transmembrane region" description="Helical" evidence="5">
    <location>
        <begin position="64"/>
        <end position="82"/>
    </location>
</feature>
<dbReference type="PANTHER" id="PTHR37422:SF13">
    <property type="entry name" value="LIPOPOLYSACCHARIDE BIOSYNTHESIS PROTEIN PA4999-RELATED"/>
    <property type="match status" value="1"/>
</dbReference>
<accession>A0A8J6Q1S1</accession>
<proteinExistence type="predicted"/>
<dbReference type="Pfam" id="PF04932">
    <property type="entry name" value="Wzy_C"/>
    <property type="match status" value="1"/>
</dbReference>
<dbReference type="GO" id="GO:0016020">
    <property type="term" value="C:membrane"/>
    <property type="evidence" value="ECO:0007669"/>
    <property type="project" value="UniProtKB-SubCell"/>
</dbReference>
<dbReference type="InterPro" id="IPR051533">
    <property type="entry name" value="WaaL-like"/>
</dbReference>
<evidence type="ECO:0000313" key="8">
    <source>
        <dbReference type="Proteomes" id="UP000600588"/>
    </source>
</evidence>
<dbReference type="PANTHER" id="PTHR37422">
    <property type="entry name" value="TEICHURONIC ACID BIOSYNTHESIS PROTEIN TUAE"/>
    <property type="match status" value="1"/>
</dbReference>
<dbReference type="AlphaFoldDB" id="A0A8J6Q1S1"/>
<feature type="transmembrane region" description="Helical" evidence="5">
    <location>
        <begin position="12"/>
        <end position="44"/>
    </location>
</feature>
<keyword evidence="4 5" id="KW-0472">Membrane</keyword>
<evidence type="ECO:0000256" key="5">
    <source>
        <dbReference type="SAM" id="Phobius"/>
    </source>
</evidence>
<dbReference type="RefSeq" id="WP_188228972.1">
    <property type="nucleotide sequence ID" value="NZ_JACVXB010000001.1"/>
</dbReference>
<keyword evidence="8" id="KW-1185">Reference proteome</keyword>
<evidence type="ECO:0000256" key="1">
    <source>
        <dbReference type="ARBA" id="ARBA00004141"/>
    </source>
</evidence>
<keyword evidence="7" id="KW-0436">Ligase</keyword>
<feature type="transmembrane region" description="Helical" evidence="5">
    <location>
        <begin position="524"/>
        <end position="555"/>
    </location>
</feature>
<feature type="transmembrane region" description="Helical" evidence="5">
    <location>
        <begin position="357"/>
        <end position="380"/>
    </location>
</feature>
<evidence type="ECO:0000256" key="4">
    <source>
        <dbReference type="ARBA" id="ARBA00023136"/>
    </source>
</evidence>
<evidence type="ECO:0000313" key="7">
    <source>
        <dbReference type="EMBL" id="MBD0831206.1"/>
    </source>
</evidence>
<feature type="transmembrane region" description="Helical" evidence="5">
    <location>
        <begin position="88"/>
        <end position="107"/>
    </location>
</feature>
<dbReference type="EMBL" id="JACVXB010000001">
    <property type="protein sequence ID" value="MBD0831206.1"/>
    <property type="molecule type" value="Genomic_DNA"/>
</dbReference>
<feature type="transmembrane region" description="Helical" evidence="5">
    <location>
        <begin position="119"/>
        <end position="140"/>
    </location>
</feature>
<keyword evidence="2 5" id="KW-0812">Transmembrane</keyword>
<feature type="transmembrane region" description="Helical" evidence="5">
    <location>
        <begin position="490"/>
        <end position="512"/>
    </location>
</feature>
<dbReference type="GO" id="GO:0016874">
    <property type="term" value="F:ligase activity"/>
    <property type="evidence" value="ECO:0007669"/>
    <property type="project" value="UniProtKB-KW"/>
</dbReference>
<gene>
    <name evidence="7" type="ORF">ICJ83_03580</name>
</gene>
<dbReference type="InterPro" id="IPR007016">
    <property type="entry name" value="O-antigen_ligase-rel_domated"/>
</dbReference>
<keyword evidence="3 5" id="KW-1133">Transmembrane helix</keyword>
<evidence type="ECO:0000256" key="2">
    <source>
        <dbReference type="ARBA" id="ARBA00022692"/>
    </source>
</evidence>
<evidence type="ECO:0000259" key="6">
    <source>
        <dbReference type="Pfam" id="PF04932"/>
    </source>
</evidence>
<protein>
    <submittedName>
        <fullName evidence="7">O-antigen ligase family protein</fullName>
    </submittedName>
</protein>
<dbReference type="Proteomes" id="UP000600588">
    <property type="component" value="Unassembled WGS sequence"/>
</dbReference>